<sequence length="115" mass="12838">MKSQPALPKVEVIKAGKRFRVDWDYQEAPESSVLHRRNDQLTTFIDGVLVGMGVPEKQVSCASGRTGTVNNLDEETAIRLATILSDLLHPLVSNEHKRLAAQSKLPEHLRDVPRD</sequence>
<reference evidence="1 2" key="1">
    <citation type="submission" date="2020-01" db="EMBL/GenBank/DDBJ databases">
        <title>Comparative genomics of meat spoilage bacteria.</title>
        <authorList>
            <person name="Hilgarth M."/>
            <person name="Vogel R.F."/>
        </authorList>
    </citation>
    <scope>NUCLEOTIDE SEQUENCE [LARGE SCALE GENOMIC DNA]</scope>
    <source>
        <strain evidence="1 2">TMW2.2077</strain>
    </source>
</reference>
<gene>
    <name evidence="1" type="ORF">GYN02_00225</name>
</gene>
<accession>A0ABS1ZC17</accession>
<dbReference type="EMBL" id="JAAEBW010000001">
    <property type="protein sequence ID" value="MBM1193598.1"/>
    <property type="molecule type" value="Genomic_DNA"/>
</dbReference>
<protein>
    <submittedName>
        <fullName evidence="1">Uncharacterized protein</fullName>
    </submittedName>
</protein>
<name>A0ABS1ZC17_9PSED</name>
<proteinExistence type="predicted"/>
<comment type="caution">
    <text evidence="1">The sequence shown here is derived from an EMBL/GenBank/DDBJ whole genome shotgun (WGS) entry which is preliminary data.</text>
</comment>
<keyword evidence="2" id="KW-1185">Reference proteome</keyword>
<evidence type="ECO:0000313" key="1">
    <source>
        <dbReference type="EMBL" id="MBM1193598.1"/>
    </source>
</evidence>
<organism evidence="1 2">
    <name type="scientific">Pseudomonas weihenstephanensis</name>
    <dbReference type="NCBI Taxonomy" id="1608994"/>
    <lineage>
        <taxon>Bacteria</taxon>
        <taxon>Pseudomonadati</taxon>
        <taxon>Pseudomonadota</taxon>
        <taxon>Gammaproteobacteria</taxon>
        <taxon>Pseudomonadales</taxon>
        <taxon>Pseudomonadaceae</taxon>
        <taxon>Pseudomonas</taxon>
    </lineage>
</organism>
<dbReference type="Proteomes" id="UP000809529">
    <property type="component" value="Unassembled WGS sequence"/>
</dbReference>
<evidence type="ECO:0000313" key="2">
    <source>
        <dbReference type="Proteomes" id="UP000809529"/>
    </source>
</evidence>
<dbReference type="RefSeq" id="WP_203301928.1">
    <property type="nucleotide sequence ID" value="NZ_JAAEBW010000001.1"/>
</dbReference>